<evidence type="ECO:0000313" key="3">
    <source>
        <dbReference type="Proteomes" id="UP000636888"/>
    </source>
</evidence>
<dbReference type="Proteomes" id="UP000636888">
    <property type="component" value="Unassembled WGS sequence"/>
</dbReference>
<dbReference type="Gene3D" id="1.20.120.520">
    <property type="entry name" value="nmb1532 protein domain like"/>
    <property type="match status" value="1"/>
</dbReference>
<dbReference type="Pfam" id="PF01814">
    <property type="entry name" value="Hemerythrin"/>
    <property type="match status" value="1"/>
</dbReference>
<keyword evidence="3" id="KW-1185">Reference proteome</keyword>
<gene>
    <name evidence="2" type="ORF">JFN93_18460</name>
</gene>
<sequence length="139" mass="15915">MARLIDELKRDHAEMEQMLRKVRESGVGTREGHKILQAAQASLLAHLRKEDLQLYPALKTAAATDQQLRMTLDLLAKDMDQITRKATEFFQKYAAPDAKGDLVFAQDLGRLLAILTQRMRNEEMKLYSEFEKRNLGGRA</sequence>
<protein>
    <submittedName>
        <fullName evidence="2">Hemerythrin domain-containing protein</fullName>
    </submittedName>
</protein>
<comment type="caution">
    <text evidence="2">The sequence shown here is derived from an EMBL/GenBank/DDBJ whole genome shotgun (WGS) entry which is preliminary data.</text>
</comment>
<feature type="domain" description="Hemerythrin-like" evidence="1">
    <location>
        <begin position="4"/>
        <end position="128"/>
    </location>
</feature>
<dbReference type="InterPro" id="IPR012312">
    <property type="entry name" value="Hemerythrin-like"/>
</dbReference>
<organism evidence="2 3">
    <name type="scientific">Geomesophilobacter sediminis</name>
    <dbReference type="NCBI Taxonomy" id="2798584"/>
    <lineage>
        <taxon>Bacteria</taxon>
        <taxon>Pseudomonadati</taxon>
        <taxon>Thermodesulfobacteriota</taxon>
        <taxon>Desulfuromonadia</taxon>
        <taxon>Geobacterales</taxon>
        <taxon>Geobacteraceae</taxon>
        <taxon>Geomesophilobacter</taxon>
    </lineage>
</organism>
<dbReference type="EMBL" id="JAEMHM010000016">
    <property type="protein sequence ID" value="MBJ6726699.1"/>
    <property type="molecule type" value="Genomic_DNA"/>
</dbReference>
<proteinExistence type="predicted"/>
<evidence type="ECO:0000259" key="1">
    <source>
        <dbReference type="Pfam" id="PF01814"/>
    </source>
</evidence>
<dbReference type="AlphaFoldDB" id="A0A8J7M1F1"/>
<evidence type="ECO:0000313" key="2">
    <source>
        <dbReference type="EMBL" id="MBJ6726699.1"/>
    </source>
</evidence>
<reference evidence="2" key="1">
    <citation type="submission" date="2020-12" db="EMBL/GenBank/DDBJ databases">
        <title>Geomonas sp. Red875, isolated from river sediment.</title>
        <authorList>
            <person name="Xu Z."/>
            <person name="Zhang Z."/>
            <person name="Masuda Y."/>
            <person name="Itoh H."/>
            <person name="Senoo K."/>
        </authorList>
    </citation>
    <scope>NUCLEOTIDE SEQUENCE</scope>
    <source>
        <strain evidence="2">Red875</strain>
    </source>
</reference>
<dbReference type="RefSeq" id="WP_199385609.1">
    <property type="nucleotide sequence ID" value="NZ_JAEMHM010000016.1"/>
</dbReference>
<name>A0A8J7M1F1_9BACT</name>
<accession>A0A8J7M1F1</accession>